<dbReference type="CDD" id="cd00082">
    <property type="entry name" value="HisKA"/>
    <property type="match status" value="1"/>
</dbReference>
<keyword evidence="3" id="KW-0597">Phosphoprotein</keyword>
<comment type="catalytic activity">
    <reaction evidence="1">
        <text>ATP + protein L-histidine = ADP + protein N-phospho-L-histidine.</text>
        <dbReference type="EC" id="2.7.13.3"/>
    </reaction>
</comment>
<feature type="domain" description="PAC" evidence="8">
    <location>
        <begin position="151"/>
        <end position="203"/>
    </location>
</feature>
<protein>
    <recommendedName>
        <fullName evidence="2">histidine kinase</fullName>
        <ecNumber evidence="2">2.7.13.3</ecNumber>
    </recommendedName>
</protein>
<dbReference type="Gene3D" id="3.30.450.20">
    <property type="entry name" value="PAS domain"/>
    <property type="match status" value="2"/>
</dbReference>
<dbReference type="AlphaFoldDB" id="A0A0F9KK91"/>
<evidence type="ECO:0000256" key="2">
    <source>
        <dbReference type="ARBA" id="ARBA00012438"/>
    </source>
</evidence>
<evidence type="ECO:0000256" key="5">
    <source>
        <dbReference type="ARBA" id="ARBA00022777"/>
    </source>
</evidence>
<dbReference type="Gene3D" id="1.10.287.130">
    <property type="match status" value="1"/>
</dbReference>
<dbReference type="SMART" id="SM00086">
    <property type="entry name" value="PAC"/>
    <property type="match status" value="1"/>
</dbReference>
<dbReference type="CDD" id="cd00130">
    <property type="entry name" value="PAS"/>
    <property type="match status" value="1"/>
</dbReference>
<dbReference type="PANTHER" id="PTHR43547">
    <property type="entry name" value="TWO-COMPONENT HISTIDINE KINASE"/>
    <property type="match status" value="1"/>
</dbReference>
<dbReference type="SUPFAM" id="SSF55874">
    <property type="entry name" value="ATPase domain of HSP90 chaperone/DNA topoisomerase II/histidine kinase"/>
    <property type="match status" value="1"/>
</dbReference>
<dbReference type="Pfam" id="PF02518">
    <property type="entry name" value="HATPase_c"/>
    <property type="match status" value="1"/>
</dbReference>
<dbReference type="InterPro" id="IPR036097">
    <property type="entry name" value="HisK_dim/P_sf"/>
</dbReference>
<comment type="caution">
    <text evidence="9">The sequence shown here is derived from an EMBL/GenBank/DDBJ whole genome shotgun (WGS) entry which is preliminary data.</text>
</comment>
<dbReference type="PROSITE" id="PS50112">
    <property type="entry name" value="PAS"/>
    <property type="match status" value="1"/>
</dbReference>
<dbReference type="PROSITE" id="PS50109">
    <property type="entry name" value="HIS_KIN"/>
    <property type="match status" value="1"/>
</dbReference>
<proteinExistence type="predicted"/>
<dbReference type="SMART" id="SM00388">
    <property type="entry name" value="HisKA"/>
    <property type="match status" value="1"/>
</dbReference>
<dbReference type="SMART" id="SM00387">
    <property type="entry name" value="HATPase_c"/>
    <property type="match status" value="1"/>
</dbReference>
<dbReference type="Gene3D" id="3.30.565.10">
    <property type="entry name" value="Histidine kinase-like ATPase, C-terminal domain"/>
    <property type="match status" value="1"/>
</dbReference>
<keyword evidence="4" id="KW-0808">Transferase</keyword>
<dbReference type="SMART" id="SM00091">
    <property type="entry name" value="PAS"/>
    <property type="match status" value="2"/>
</dbReference>
<dbReference type="InterPro" id="IPR013655">
    <property type="entry name" value="PAS_fold_3"/>
</dbReference>
<dbReference type="Pfam" id="PF08447">
    <property type="entry name" value="PAS_3"/>
    <property type="match status" value="1"/>
</dbReference>
<dbReference type="InterPro" id="IPR003661">
    <property type="entry name" value="HisK_dim/P_dom"/>
</dbReference>
<dbReference type="EC" id="2.7.13.3" evidence="2"/>
<feature type="domain" description="Histidine kinase" evidence="6">
    <location>
        <begin position="346"/>
        <end position="571"/>
    </location>
</feature>
<evidence type="ECO:0000256" key="4">
    <source>
        <dbReference type="ARBA" id="ARBA00022679"/>
    </source>
</evidence>
<dbReference type="NCBIfam" id="TIGR00229">
    <property type="entry name" value="sensory_box"/>
    <property type="match status" value="1"/>
</dbReference>
<gene>
    <name evidence="9" type="ORF">LCGC14_1318320</name>
</gene>
<dbReference type="EMBL" id="LAZR01007844">
    <property type="protein sequence ID" value="KKM82559.1"/>
    <property type="molecule type" value="Genomic_DNA"/>
</dbReference>
<dbReference type="PRINTS" id="PR00344">
    <property type="entry name" value="BCTRLSENSOR"/>
</dbReference>
<evidence type="ECO:0000259" key="8">
    <source>
        <dbReference type="PROSITE" id="PS50113"/>
    </source>
</evidence>
<dbReference type="SUPFAM" id="SSF47384">
    <property type="entry name" value="Homodimeric domain of signal transducing histidine kinase"/>
    <property type="match status" value="1"/>
</dbReference>
<dbReference type="InterPro" id="IPR005467">
    <property type="entry name" value="His_kinase_dom"/>
</dbReference>
<dbReference type="InterPro" id="IPR036890">
    <property type="entry name" value="HATPase_C_sf"/>
</dbReference>
<evidence type="ECO:0000256" key="3">
    <source>
        <dbReference type="ARBA" id="ARBA00022553"/>
    </source>
</evidence>
<dbReference type="CDD" id="cd00075">
    <property type="entry name" value="HATPase"/>
    <property type="match status" value="1"/>
</dbReference>
<reference evidence="9" key="1">
    <citation type="journal article" date="2015" name="Nature">
        <title>Complex archaea that bridge the gap between prokaryotes and eukaryotes.</title>
        <authorList>
            <person name="Spang A."/>
            <person name="Saw J.H."/>
            <person name="Jorgensen S.L."/>
            <person name="Zaremba-Niedzwiedzka K."/>
            <person name="Martijn J."/>
            <person name="Lind A.E."/>
            <person name="van Eijk R."/>
            <person name="Schleper C."/>
            <person name="Guy L."/>
            <person name="Ettema T.J."/>
        </authorList>
    </citation>
    <scope>NUCLEOTIDE SEQUENCE</scope>
</reference>
<sequence length="577" mass="67457">MHPDDREIFLDSLEITRKNKIKTEFQYRLRLNNNKINEFHLTQYVTDNKQTNLLIFGLNFNISKVRIKEREDLFTENHWKIALEHSNIGVWDANLLSKKIFFSKQWKEILGYQEHEITDQADEWDRRVHPEDYQRIITIINEHLVGQTSEYIAEYRMRCKDDSYKWVLAHGKVLRNDKNEPVRLIGTHADITDRKLMDNKLRLSQENLVKKVEEKTKEVLKEKFRIETMLDAISDSILVLSNNGLLYYANNSFKALFERTCNQTLPKKFIIYDLCGLKLIDSILKIITSKDPKPVIIEPTDGIYFQTSLVHIFLPNSNQPLGTMIELRDITKFQIFENMRKHFVSNVSHELRTPITSISLSINNLIKYKNKMTAVQINETLSMIKESSELLNLMIEELLIISRIESGKIELNMSVFSIIEIISDVKKYFTLQLHSKNINLITNVNPDLQFYGDSSRINQIIRILIENAIKYSHEYKKIEIKILKNYLGEYNPEILPGILIQVIDEGIGIKQHELPFVFERFFRSEDVCEIQGTGLGLAIAKEIVELHKGQIYAKSNYQIGSIFSAFLPDLRKDEAPK</sequence>
<evidence type="ECO:0000259" key="6">
    <source>
        <dbReference type="PROSITE" id="PS50109"/>
    </source>
</evidence>
<organism evidence="9">
    <name type="scientific">marine sediment metagenome</name>
    <dbReference type="NCBI Taxonomy" id="412755"/>
    <lineage>
        <taxon>unclassified sequences</taxon>
        <taxon>metagenomes</taxon>
        <taxon>ecological metagenomes</taxon>
    </lineage>
</organism>
<dbReference type="FunFam" id="3.30.565.10:FF:000006">
    <property type="entry name" value="Sensor histidine kinase WalK"/>
    <property type="match status" value="1"/>
</dbReference>
<dbReference type="InterPro" id="IPR003594">
    <property type="entry name" value="HATPase_dom"/>
</dbReference>
<evidence type="ECO:0000313" key="9">
    <source>
        <dbReference type="EMBL" id="KKM82559.1"/>
    </source>
</evidence>
<keyword evidence="5" id="KW-0418">Kinase</keyword>
<evidence type="ECO:0000256" key="1">
    <source>
        <dbReference type="ARBA" id="ARBA00000085"/>
    </source>
</evidence>
<dbReference type="PANTHER" id="PTHR43547:SF2">
    <property type="entry name" value="HYBRID SIGNAL TRANSDUCTION HISTIDINE KINASE C"/>
    <property type="match status" value="1"/>
</dbReference>
<dbReference type="Pfam" id="PF00512">
    <property type="entry name" value="HisKA"/>
    <property type="match status" value="1"/>
</dbReference>
<evidence type="ECO:0000259" key="7">
    <source>
        <dbReference type="PROSITE" id="PS50112"/>
    </source>
</evidence>
<dbReference type="InterPro" id="IPR004358">
    <property type="entry name" value="Sig_transdc_His_kin-like_C"/>
</dbReference>
<dbReference type="PROSITE" id="PS50113">
    <property type="entry name" value="PAC"/>
    <property type="match status" value="1"/>
</dbReference>
<dbReference type="InterPro" id="IPR000014">
    <property type="entry name" value="PAS"/>
</dbReference>
<feature type="domain" description="PAS" evidence="7">
    <location>
        <begin position="75"/>
        <end position="147"/>
    </location>
</feature>
<name>A0A0F9KK91_9ZZZZ</name>
<dbReference type="InterPro" id="IPR000700">
    <property type="entry name" value="PAS-assoc_C"/>
</dbReference>
<dbReference type="GO" id="GO:0000155">
    <property type="term" value="F:phosphorelay sensor kinase activity"/>
    <property type="evidence" value="ECO:0007669"/>
    <property type="project" value="InterPro"/>
</dbReference>
<dbReference type="InterPro" id="IPR035965">
    <property type="entry name" value="PAS-like_dom_sf"/>
</dbReference>
<accession>A0A0F9KK91</accession>
<dbReference type="SUPFAM" id="SSF55785">
    <property type="entry name" value="PYP-like sensor domain (PAS domain)"/>
    <property type="match status" value="2"/>
</dbReference>
<dbReference type="InterPro" id="IPR001610">
    <property type="entry name" value="PAC"/>
</dbReference>